<sequence>MVTHTTFEQREKDVLYKIKLNSLKGLPLAKRRVSYTIQNQGKEVERRSTTSSEDGVIHIGVSHKYSDPLIQLRFENSDKLVVNKIITAVNPQQVAVTEIFPEGGKLIAGRINNIAAKSLNQQGLGIKSTVVIKQGADTLGVLRTNELGMGASSVFINDTIPLQITAYYEGGGESLVESPKIHDSGYSIVVNPRHNTRLFAQLNASSGQLDNSDVYFVVHHLGEVFFVSRSKLNKEEVVFSMDKEKLPMGVVTISILNSNFQPIIERPVFNYNPNQLLRHVVTLDKASYGKRENVKVSLLVGNDTDSLRFGAFSASVFDLSRVNTSYSQQGDILSTLLIDNDVKGNIERPNFYFEEDGSIKVEDLDYLLLTQGWRNLDWTSVGVDAKAKYQPEKNLKISGYTKKIGRSKPEPNANVQLISTKNFFDFIDTTSNEDGYFEFNNLVFPDSIKFLISAKDGVKGKNNIDIIFEEDRGFPIFNRLNIAQRDWDINRKYLENLESSKEFFAELERLGIKEKAIAIEEVLVTRKQNKAPEYSSNLNGAGNADQIISAEELSTCVTLDMCLSGRLLGVYFQNGIPYNTRGNTPMQVVLDGMYIDAENLSMINITDIESVEVLRNVNYTTIYGSYGANGLLILTSKRGVSAMGTISPKGILTVRPQGFQLTKTFYKPAYDVQDGLKYNTDLRSSIHWEPAIVTDKDGKASFDFFTSDNLGKYLLIIEGIDLSGRILHKKMEVVVE</sequence>
<organism evidence="2 3">
    <name type="scientific">Sphingobacterium alimentarium</name>
    <dbReference type="NCBI Taxonomy" id="797292"/>
    <lineage>
        <taxon>Bacteria</taxon>
        <taxon>Pseudomonadati</taxon>
        <taxon>Bacteroidota</taxon>
        <taxon>Sphingobacteriia</taxon>
        <taxon>Sphingobacteriales</taxon>
        <taxon>Sphingobacteriaceae</taxon>
        <taxon>Sphingobacterium</taxon>
    </lineage>
</organism>
<comment type="caution">
    <text evidence="2">The sequence shown here is derived from an EMBL/GenBank/DDBJ whole genome shotgun (WGS) entry which is preliminary data.</text>
</comment>
<dbReference type="InterPro" id="IPR037066">
    <property type="entry name" value="Plug_dom_sf"/>
</dbReference>
<dbReference type="EMBL" id="SMBZ01000065">
    <property type="protein sequence ID" value="TCV06061.1"/>
    <property type="molecule type" value="Genomic_DNA"/>
</dbReference>
<dbReference type="InterPro" id="IPR012910">
    <property type="entry name" value="Plug_dom"/>
</dbReference>
<protein>
    <submittedName>
        <fullName evidence="2">TonB-dependent receptor-like protein</fullName>
    </submittedName>
</protein>
<feature type="domain" description="TonB-dependent receptor plug" evidence="1">
    <location>
        <begin position="577"/>
        <end position="630"/>
    </location>
</feature>
<gene>
    <name evidence="2" type="ORF">EDC17_10651</name>
</gene>
<dbReference type="SUPFAM" id="SSF56935">
    <property type="entry name" value="Porins"/>
    <property type="match status" value="1"/>
</dbReference>
<evidence type="ECO:0000313" key="2">
    <source>
        <dbReference type="EMBL" id="TCV06061.1"/>
    </source>
</evidence>
<evidence type="ECO:0000313" key="3">
    <source>
        <dbReference type="Proteomes" id="UP000295197"/>
    </source>
</evidence>
<accession>A0A4R3VR69</accession>
<keyword evidence="2" id="KW-0675">Receptor</keyword>
<proteinExistence type="predicted"/>
<reference evidence="2 3" key="1">
    <citation type="submission" date="2019-03" db="EMBL/GenBank/DDBJ databases">
        <title>Genomic Encyclopedia of Type Strains, Phase IV (KMG-IV): sequencing the most valuable type-strain genomes for metagenomic binning, comparative biology and taxonomic classification.</title>
        <authorList>
            <person name="Goeker M."/>
        </authorList>
    </citation>
    <scope>NUCLEOTIDE SEQUENCE [LARGE SCALE GENOMIC DNA]</scope>
    <source>
        <strain evidence="2 3">DSM 22362</strain>
    </source>
</reference>
<name>A0A4R3VR69_9SPHI</name>
<evidence type="ECO:0000259" key="1">
    <source>
        <dbReference type="Pfam" id="PF07715"/>
    </source>
</evidence>
<dbReference type="OrthoDB" id="609485at2"/>
<dbReference type="AlphaFoldDB" id="A0A4R3VR69"/>
<dbReference type="RefSeq" id="WP_132779063.1">
    <property type="nucleotide sequence ID" value="NZ_SMBZ01000065.1"/>
</dbReference>
<dbReference type="Gene3D" id="2.170.130.10">
    <property type="entry name" value="TonB-dependent receptor, plug domain"/>
    <property type="match status" value="1"/>
</dbReference>
<keyword evidence="3" id="KW-1185">Reference proteome</keyword>
<dbReference type="Proteomes" id="UP000295197">
    <property type="component" value="Unassembled WGS sequence"/>
</dbReference>
<dbReference type="Pfam" id="PF07715">
    <property type="entry name" value="Plug"/>
    <property type="match status" value="1"/>
</dbReference>